<keyword evidence="4" id="KW-1185">Reference proteome</keyword>
<evidence type="ECO:0000313" key="3">
    <source>
        <dbReference type="EnsemblPlants" id="PAC:32923464.CDS.1"/>
    </source>
</evidence>
<organism evidence="2">
    <name type="scientific">Physcomitrium patens</name>
    <name type="common">Spreading-leaved earth moss</name>
    <name type="synonym">Physcomitrella patens</name>
    <dbReference type="NCBI Taxonomy" id="3218"/>
    <lineage>
        <taxon>Eukaryota</taxon>
        <taxon>Viridiplantae</taxon>
        <taxon>Streptophyta</taxon>
        <taxon>Embryophyta</taxon>
        <taxon>Bryophyta</taxon>
        <taxon>Bryophytina</taxon>
        <taxon>Bryopsida</taxon>
        <taxon>Funariidae</taxon>
        <taxon>Funariales</taxon>
        <taxon>Funariaceae</taxon>
        <taxon>Physcomitrium</taxon>
    </lineage>
</organism>
<dbReference type="Gramene" id="Pp3c7_1540V3.1">
    <property type="protein sequence ID" value="PAC:32923464.CDS.1"/>
    <property type="gene ID" value="Pp3c7_1540"/>
</dbReference>
<reference evidence="2 4" key="2">
    <citation type="journal article" date="2018" name="Plant J.">
        <title>The Physcomitrella patens chromosome-scale assembly reveals moss genome structure and evolution.</title>
        <authorList>
            <person name="Lang D."/>
            <person name="Ullrich K.K."/>
            <person name="Murat F."/>
            <person name="Fuchs J."/>
            <person name="Jenkins J."/>
            <person name="Haas F.B."/>
            <person name="Piednoel M."/>
            <person name="Gundlach H."/>
            <person name="Van Bel M."/>
            <person name="Meyberg R."/>
            <person name="Vives C."/>
            <person name="Morata J."/>
            <person name="Symeonidi A."/>
            <person name="Hiss M."/>
            <person name="Muchero W."/>
            <person name="Kamisugi Y."/>
            <person name="Saleh O."/>
            <person name="Blanc G."/>
            <person name="Decker E.L."/>
            <person name="van Gessel N."/>
            <person name="Grimwood J."/>
            <person name="Hayes R.D."/>
            <person name="Graham S.W."/>
            <person name="Gunter L.E."/>
            <person name="McDaniel S.F."/>
            <person name="Hoernstein S.N.W."/>
            <person name="Larsson A."/>
            <person name="Li F.W."/>
            <person name="Perroud P.F."/>
            <person name="Phillips J."/>
            <person name="Ranjan P."/>
            <person name="Rokshar D.S."/>
            <person name="Rothfels C.J."/>
            <person name="Schneider L."/>
            <person name="Shu S."/>
            <person name="Stevenson D.W."/>
            <person name="Thummler F."/>
            <person name="Tillich M."/>
            <person name="Villarreal Aguilar J.C."/>
            <person name="Widiez T."/>
            <person name="Wong G.K."/>
            <person name="Wymore A."/>
            <person name="Zhang Y."/>
            <person name="Zimmer A.D."/>
            <person name="Quatrano R.S."/>
            <person name="Mayer K.F.X."/>
            <person name="Goodstein D."/>
            <person name="Casacuberta J.M."/>
            <person name="Vandepoele K."/>
            <person name="Reski R."/>
            <person name="Cuming A.C."/>
            <person name="Tuskan G.A."/>
            <person name="Maumus F."/>
            <person name="Salse J."/>
            <person name="Schmutz J."/>
            <person name="Rensing S.A."/>
        </authorList>
    </citation>
    <scope>NUCLEOTIDE SEQUENCE [LARGE SCALE GENOMIC DNA]</scope>
    <source>
        <strain evidence="3 4">cv. Gransden 2004</strain>
    </source>
</reference>
<dbReference type="AlphaFoldDB" id="A0A2K1K9W9"/>
<accession>A0A2K1K9W9</accession>
<evidence type="ECO:0000313" key="4">
    <source>
        <dbReference type="Proteomes" id="UP000006727"/>
    </source>
</evidence>
<protein>
    <submittedName>
        <fullName evidence="2 3">Uncharacterized protein</fullName>
    </submittedName>
</protein>
<gene>
    <name evidence="2" type="ORF">PHYPA_009754</name>
</gene>
<reference evidence="2 4" key="1">
    <citation type="journal article" date="2008" name="Science">
        <title>The Physcomitrella genome reveals evolutionary insights into the conquest of land by plants.</title>
        <authorList>
            <person name="Rensing S."/>
            <person name="Lang D."/>
            <person name="Zimmer A."/>
            <person name="Terry A."/>
            <person name="Salamov A."/>
            <person name="Shapiro H."/>
            <person name="Nishiyama T."/>
            <person name="Perroud P.-F."/>
            <person name="Lindquist E."/>
            <person name="Kamisugi Y."/>
            <person name="Tanahashi T."/>
            <person name="Sakakibara K."/>
            <person name="Fujita T."/>
            <person name="Oishi K."/>
            <person name="Shin-I T."/>
            <person name="Kuroki Y."/>
            <person name="Toyoda A."/>
            <person name="Suzuki Y."/>
            <person name="Hashimoto A."/>
            <person name="Yamaguchi K."/>
            <person name="Sugano A."/>
            <person name="Kohara Y."/>
            <person name="Fujiyama A."/>
            <person name="Anterola A."/>
            <person name="Aoki S."/>
            <person name="Ashton N."/>
            <person name="Barbazuk W.B."/>
            <person name="Barker E."/>
            <person name="Bennetzen J."/>
            <person name="Bezanilla M."/>
            <person name="Blankenship R."/>
            <person name="Cho S.H."/>
            <person name="Dutcher S."/>
            <person name="Estelle M."/>
            <person name="Fawcett J.A."/>
            <person name="Gundlach H."/>
            <person name="Hanada K."/>
            <person name="Heyl A."/>
            <person name="Hicks K.A."/>
            <person name="Hugh J."/>
            <person name="Lohr M."/>
            <person name="Mayer K."/>
            <person name="Melkozernov A."/>
            <person name="Murata T."/>
            <person name="Nelson D."/>
            <person name="Pils B."/>
            <person name="Prigge M."/>
            <person name="Reiss B."/>
            <person name="Renner T."/>
            <person name="Rombauts S."/>
            <person name="Rushton P."/>
            <person name="Sanderfoot A."/>
            <person name="Schween G."/>
            <person name="Shiu S.-H."/>
            <person name="Stueber K."/>
            <person name="Theodoulou F.L."/>
            <person name="Tu H."/>
            <person name="Van de Peer Y."/>
            <person name="Verrier P.J."/>
            <person name="Waters E."/>
            <person name="Wood A."/>
            <person name="Yang L."/>
            <person name="Cove D."/>
            <person name="Cuming A."/>
            <person name="Hasebe M."/>
            <person name="Lucas S."/>
            <person name="Mishler D.B."/>
            <person name="Reski R."/>
            <person name="Grigoriev I."/>
            <person name="Quatrano R.S."/>
            <person name="Boore J.L."/>
        </authorList>
    </citation>
    <scope>NUCLEOTIDE SEQUENCE [LARGE SCALE GENOMIC DNA]</scope>
    <source>
        <strain evidence="3 4">cv. Gransden 2004</strain>
    </source>
</reference>
<dbReference type="EnsemblPlants" id="Pp3c7_1540V3.1">
    <property type="protein sequence ID" value="PAC:32923464.CDS.1"/>
    <property type="gene ID" value="Pp3c7_1540"/>
</dbReference>
<feature type="region of interest" description="Disordered" evidence="1">
    <location>
        <begin position="21"/>
        <end position="41"/>
    </location>
</feature>
<name>A0A2K1K9W9_PHYPA</name>
<dbReference type="EMBL" id="ABEU02000007">
    <property type="protein sequence ID" value="PNR50568.1"/>
    <property type="molecule type" value="Genomic_DNA"/>
</dbReference>
<evidence type="ECO:0000256" key="1">
    <source>
        <dbReference type="SAM" id="MobiDB-lite"/>
    </source>
</evidence>
<reference evidence="3" key="3">
    <citation type="submission" date="2020-12" db="UniProtKB">
        <authorList>
            <consortium name="EnsemblPlants"/>
        </authorList>
    </citation>
    <scope>IDENTIFICATION</scope>
</reference>
<sequence>MRSLIAVQVLLIDCNWLPGSGASRGQPTLRLRSTRHRSSSPKFGPLCSVPQMQLILVQTLCLLTGCMISHVNHLVPDTLPRPTPPPPFPWCK</sequence>
<proteinExistence type="predicted"/>
<dbReference type="Proteomes" id="UP000006727">
    <property type="component" value="Chromosome 7"/>
</dbReference>
<dbReference type="InParanoid" id="A0A2K1K9W9"/>
<evidence type="ECO:0000313" key="2">
    <source>
        <dbReference type="EMBL" id="PNR50568.1"/>
    </source>
</evidence>